<organism evidence="1 2">
    <name type="scientific">Aphis craccivora</name>
    <name type="common">Cowpea aphid</name>
    <dbReference type="NCBI Taxonomy" id="307492"/>
    <lineage>
        <taxon>Eukaryota</taxon>
        <taxon>Metazoa</taxon>
        <taxon>Ecdysozoa</taxon>
        <taxon>Arthropoda</taxon>
        <taxon>Hexapoda</taxon>
        <taxon>Insecta</taxon>
        <taxon>Pterygota</taxon>
        <taxon>Neoptera</taxon>
        <taxon>Paraneoptera</taxon>
        <taxon>Hemiptera</taxon>
        <taxon>Sternorrhyncha</taxon>
        <taxon>Aphidomorpha</taxon>
        <taxon>Aphidoidea</taxon>
        <taxon>Aphididae</taxon>
        <taxon>Aphidini</taxon>
        <taxon>Aphis</taxon>
        <taxon>Aphis</taxon>
    </lineage>
</organism>
<evidence type="ECO:0000313" key="2">
    <source>
        <dbReference type="Proteomes" id="UP000478052"/>
    </source>
</evidence>
<reference evidence="1 2" key="1">
    <citation type="submission" date="2019-08" db="EMBL/GenBank/DDBJ databases">
        <title>Whole genome of Aphis craccivora.</title>
        <authorList>
            <person name="Voronova N.V."/>
            <person name="Shulinski R.S."/>
            <person name="Bandarenka Y.V."/>
            <person name="Zhorov D.G."/>
            <person name="Warner D."/>
        </authorList>
    </citation>
    <scope>NUCLEOTIDE SEQUENCE [LARGE SCALE GENOMIC DNA]</scope>
    <source>
        <strain evidence="1">180601</strain>
        <tissue evidence="1">Whole Body</tissue>
    </source>
</reference>
<accession>A0A6G0XZY6</accession>
<keyword evidence="2" id="KW-1185">Reference proteome</keyword>
<evidence type="ECO:0008006" key="3">
    <source>
        <dbReference type="Google" id="ProtNLM"/>
    </source>
</evidence>
<proteinExistence type="predicted"/>
<dbReference type="AlphaFoldDB" id="A0A6G0XZY6"/>
<comment type="caution">
    <text evidence="1">The sequence shown here is derived from an EMBL/GenBank/DDBJ whole genome shotgun (WGS) entry which is preliminary data.</text>
</comment>
<dbReference type="OrthoDB" id="7677414at2759"/>
<dbReference type="Proteomes" id="UP000478052">
    <property type="component" value="Unassembled WGS sequence"/>
</dbReference>
<name>A0A6G0XZY6_APHCR</name>
<sequence length="1073" mass="123322">MTVTCGRKPAVPHDKVYNELKSVAKHLFDSVGNLIPYSNKLWLQLSESLDKKVSPHTLYNNVSQNRHSWKTNLRLLISKPSIYNFTPVESEIDQNSNSNTDDDTDASEGTHVYKFDIPYRDYIKMSPIQVKYGRKKKSYFTLKQGVWTNVINDWFIKCCKAPCNIIYKRCRIANDTSRSKNYITFSGKCKDCGAIATGWVDKKPDEAMPLVTNICLTGVDLKCNHVSNRPLNALKRTEVGQKLLHDCASNWVRDEVATLQFGKKILANIYKKSVFRKCKQQEKDKKIGVALKCPIMSLIEFKHSSYAGSIHNICADPLIIHYWTPCQLVVYKQLKKSYIRLAIDATGSIVKKLKRTKEGILSSHIFLYEAVISNGDYQVSVTQMVSERHDTFTIYSWLIMWLNDGVTAPQETVTDYSMALLGAISRAFCGCLTLRQYIDLCLWKCWKGIGSTHLKEFYVRCIILLINSKTLDSFKTVLMDILTLAMSRYCGKLTESMETDCPSEVAKKELLSKIKVIYKCKSFNEEKRVFEIPRLNTSDQDISETENFIDQEEDIDQDLSSYINDLLRDIDLKSSARSSVRSDDLNAYYHPEFCKNLLRISKQFPLWSNVMLEYFKSPYSTATSAPVEGDFSELKNKILRHDFKPMTADRFVITHLNSLKSSITIARNEQLFSKTSEKELEDNYEYPKAINIKQKSRSSSCSSGSSNNTIQPDSWMDFCDDQNDQIVKSEQYKYDYNSQDLNIACDTMSHSSRSSTCSFESVETLKEQESWMGLKNKPNGPFSPKKNIYMRQIKYKKPCQDIDRILNSSRMRSHKKTLLLNGNISNQCKIKKDIYMVTNTCAFDTIAVAIEIAYNDNNSYKHYINESENLLLIFSKDLAMHGPNKLIYRRRVDLLLMHLDKSEIYPKVITINSECNVTKIIQSYLNDEHSAIEYVSCNKCGDITRPSPTIILPLNSDIAHLQTLLNGYIENRSTKCSMCGGIKISSRILGEHIFIETDFFISPIQFQHIPKTLNKNFFLTSIVDFVSGGHYITYVNRTRNHTWELHNDLEQKISVLKNENIVLNPHLLMYTKT</sequence>
<evidence type="ECO:0000313" key="1">
    <source>
        <dbReference type="EMBL" id="KAF0746673.1"/>
    </source>
</evidence>
<protein>
    <recommendedName>
        <fullName evidence="3">NOF-FB transposable element protein</fullName>
    </recommendedName>
</protein>
<dbReference type="EMBL" id="VUJU01007118">
    <property type="protein sequence ID" value="KAF0746673.1"/>
    <property type="molecule type" value="Genomic_DNA"/>
</dbReference>
<gene>
    <name evidence="1" type="ORF">FWK35_00020996</name>
</gene>